<proteinExistence type="predicted"/>
<keyword evidence="2" id="KW-1185">Reference proteome</keyword>
<sequence length="125" mass="14605">MYVWTVFWRLASPRACGLPCKPRPAFYKDTLPMDLYCFTRGSALDVSEGIVGCWYDGLSPTPASKKHVQVLLYGIHDYIRRHLQEPWTTILKFQRSGICKRTRYLNGALRFIFPRAGEWSMPWML</sequence>
<dbReference type="AlphaFoldDB" id="A0AA39PXQ0"/>
<reference evidence="1" key="1">
    <citation type="submission" date="2023-06" db="EMBL/GenBank/DDBJ databases">
        <authorList>
            <consortium name="Lawrence Berkeley National Laboratory"/>
            <person name="Ahrendt S."/>
            <person name="Sahu N."/>
            <person name="Indic B."/>
            <person name="Wong-Bajracharya J."/>
            <person name="Merenyi Z."/>
            <person name="Ke H.-M."/>
            <person name="Monk M."/>
            <person name="Kocsube S."/>
            <person name="Drula E."/>
            <person name="Lipzen A."/>
            <person name="Balint B."/>
            <person name="Henrissat B."/>
            <person name="Andreopoulos B."/>
            <person name="Martin F.M."/>
            <person name="Harder C.B."/>
            <person name="Rigling D."/>
            <person name="Ford K.L."/>
            <person name="Foster G.D."/>
            <person name="Pangilinan J."/>
            <person name="Papanicolaou A."/>
            <person name="Barry K."/>
            <person name="LaButti K."/>
            <person name="Viragh M."/>
            <person name="Koriabine M."/>
            <person name="Yan M."/>
            <person name="Riley R."/>
            <person name="Champramary S."/>
            <person name="Plett K.L."/>
            <person name="Tsai I.J."/>
            <person name="Slot J."/>
            <person name="Sipos G."/>
            <person name="Plett J."/>
            <person name="Nagy L.G."/>
            <person name="Grigoriev I.V."/>
        </authorList>
    </citation>
    <scope>NUCLEOTIDE SEQUENCE</scope>
    <source>
        <strain evidence="1">ICMP 16352</strain>
    </source>
</reference>
<evidence type="ECO:0000313" key="1">
    <source>
        <dbReference type="EMBL" id="KAK0491661.1"/>
    </source>
</evidence>
<evidence type="ECO:0000313" key="2">
    <source>
        <dbReference type="Proteomes" id="UP001175227"/>
    </source>
</evidence>
<accession>A0AA39PXQ0</accession>
<protein>
    <submittedName>
        <fullName evidence="1">Uncharacterized protein</fullName>
    </submittedName>
</protein>
<gene>
    <name evidence="1" type="ORF">IW261DRAFT_102374</name>
</gene>
<comment type="caution">
    <text evidence="1">The sequence shown here is derived from an EMBL/GenBank/DDBJ whole genome shotgun (WGS) entry which is preliminary data.</text>
</comment>
<dbReference type="Proteomes" id="UP001175227">
    <property type="component" value="Unassembled WGS sequence"/>
</dbReference>
<name>A0AA39PXQ0_9AGAR</name>
<organism evidence="1 2">
    <name type="scientific">Armillaria novae-zelandiae</name>
    <dbReference type="NCBI Taxonomy" id="153914"/>
    <lineage>
        <taxon>Eukaryota</taxon>
        <taxon>Fungi</taxon>
        <taxon>Dikarya</taxon>
        <taxon>Basidiomycota</taxon>
        <taxon>Agaricomycotina</taxon>
        <taxon>Agaricomycetes</taxon>
        <taxon>Agaricomycetidae</taxon>
        <taxon>Agaricales</taxon>
        <taxon>Marasmiineae</taxon>
        <taxon>Physalacriaceae</taxon>
        <taxon>Armillaria</taxon>
    </lineage>
</organism>
<dbReference type="EMBL" id="JAUEPR010000001">
    <property type="protein sequence ID" value="KAK0491661.1"/>
    <property type="molecule type" value="Genomic_DNA"/>
</dbReference>